<dbReference type="Pfam" id="PF02110">
    <property type="entry name" value="HK"/>
    <property type="match status" value="1"/>
</dbReference>
<dbReference type="EMBL" id="RBWY01000004">
    <property type="protein sequence ID" value="RKS84768.1"/>
    <property type="molecule type" value="Genomic_DNA"/>
</dbReference>
<comment type="cofactor">
    <cofactor evidence="2 11">
        <name>Mg(2+)</name>
        <dbReference type="ChEBI" id="CHEBI:18420"/>
    </cofactor>
</comment>
<keyword evidence="8 11" id="KW-0067">ATP-binding</keyword>
<dbReference type="GO" id="GO:0009229">
    <property type="term" value="P:thiamine diphosphate biosynthetic process"/>
    <property type="evidence" value="ECO:0007669"/>
    <property type="project" value="UniProtKB-UniRule"/>
</dbReference>
<dbReference type="CDD" id="cd01170">
    <property type="entry name" value="THZ_kinase"/>
    <property type="match status" value="1"/>
</dbReference>
<keyword evidence="9 11" id="KW-0460">Magnesium</keyword>
<evidence type="ECO:0000256" key="2">
    <source>
        <dbReference type="ARBA" id="ARBA00001946"/>
    </source>
</evidence>
<dbReference type="OrthoDB" id="8909021at2"/>
<dbReference type="GO" id="GO:0005524">
    <property type="term" value="F:ATP binding"/>
    <property type="evidence" value="ECO:0007669"/>
    <property type="project" value="UniProtKB-UniRule"/>
</dbReference>
<feature type="binding site" evidence="11">
    <location>
        <position position="199"/>
    </location>
    <ligand>
        <name>substrate</name>
    </ligand>
</feature>
<dbReference type="RefSeq" id="WP_121145645.1">
    <property type="nucleotide sequence ID" value="NZ_RBWY01000004.1"/>
</dbReference>
<organism evidence="12 13">
    <name type="scientific">Orbus hercynius</name>
    <dbReference type="NCBI Taxonomy" id="593135"/>
    <lineage>
        <taxon>Bacteria</taxon>
        <taxon>Pseudomonadati</taxon>
        <taxon>Pseudomonadota</taxon>
        <taxon>Gammaproteobacteria</taxon>
        <taxon>Orbales</taxon>
        <taxon>Orbaceae</taxon>
        <taxon>Orbus</taxon>
    </lineage>
</organism>
<dbReference type="GO" id="GO:0004417">
    <property type="term" value="F:hydroxyethylthiazole kinase activity"/>
    <property type="evidence" value="ECO:0007669"/>
    <property type="project" value="UniProtKB-UniRule"/>
</dbReference>
<evidence type="ECO:0000256" key="1">
    <source>
        <dbReference type="ARBA" id="ARBA00001771"/>
    </source>
</evidence>
<dbReference type="PIRSF" id="PIRSF000513">
    <property type="entry name" value="Thz_kinase"/>
    <property type="match status" value="1"/>
</dbReference>
<dbReference type="InterPro" id="IPR000417">
    <property type="entry name" value="Hyethyz_kinase"/>
</dbReference>
<feature type="binding site" evidence="11">
    <location>
        <position position="126"/>
    </location>
    <ligand>
        <name>ATP</name>
        <dbReference type="ChEBI" id="CHEBI:30616"/>
    </ligand>
</feature>
<evidence type="ECO:0000313" key="12">
    <source>
        <dbReference type="EMBL" id="RKS84768.1"/>
    </source>
</evidence>
<keyword evidence="7 11" id="KW-0418">Kinase</keyword>
<evidence type="ECO:0000256" key="5">
    <source>
        <dbReference type="ARBA" id="ARBA00022723"/>
    </source>
</evidence>
<keyword evidence="10 11" id="KW-0784">Thiamine biosynthesis</keyword>
<feature type="binding site" evidence="11">
    <location>
        <position position="50"/>
    </location>
    <ligand>
        <name>substrate</name>
    </ligand>
</feature>
<dbReference type="NCBIfam" id="NF006830">
    <property type="entry name" value="PRK09355.1"/>
    <property type="match status" value="1"/>
</dbReference>
<comment type="similarity">
    <text evidence="11">Belongs to the Thz kinase family.</text>
</comment>
<evidence type="ECO:0000256" key="4">
    <source>
        <dbReference type="ARBA" id="ARBA00022679"/>
    </source>
</evidence>
<gene>
    <name evidence="11" type="primary">thiM</name>
    <name evidence="12" type="ORF">DES39_1984</name>
</gene>
<comment type="caution">
    <text evidence="12">The sequence shown here is derived from an EMBL/GenBank/DDBJ whole genome shotgun (WGS) entry which is preliminary data.</text>
</comment>
<comment type="pathway">
    <text evidence="3 11">Cofactor biosynthesis; thiamine diphosphate biosynthesis; 4-methyl-5-(2-phosphoethyl)-thiazole from 5-(2-hydroxyethyl)-4-methylthiazole: step 1/1.</text>
</comment>
<keyword evidence="5 11" id="KW-0479">Metal-binding</keyword>
<dbReference type="GO" id="GO:0000287">
    <property type="term" value="F:magnesium ion binding"/>
    <property type="evidence" value="ECO:0007669"/>
    <property type="project" value="UniProtKB-UniRule"/>
</dbReference>
<evidence type="ECO:0000313" key="13">
    <source>
        <dbReference type="Proteomes" id="UP000278542"/>
    </source>
</evidence>
<dbReference type="GO" id="GO:0009228">
    <property type="term" value="P:thiamine biosynthetic process"/>
    <property type="evidence" value="ECO:0007669"/>
    <property type="project" value="UniProtKB-KW"/>
</dbReference>
<dbReference type="HAMAP" id="MF_00228">
    <property type="entry name" value="Thz_kinase"/>
    <property type="match status" value="1"/>
</dbReference>
<dbReference type="UniPathway" id="UPA00060">
    <property type="reaction ID" value="UER00139"/>
</dbReference>
<dbReference type="Proteomes" id="UP000278542">
    <property type="component" value="Unassembled WGS sequence"/>
</dbReference>
<sequence length="264" mass="27960">MCTNQLEAAFASSYLQKLNRDKPLIHCMTNDVVQNFTANILLAIGAIPAMVIAKEETADFVHIADSVLINLGTITQWSSKSMLIAAQAAMVTQTPWVLDPVAVGNALTFRSNIAKQLLRFKPAVIRCNASEILALADKTSIGKGPDSQDSTDAALNVAKTIALQYQTVVAMTGKTDYITDGYTTYVIDGGDIALTKVTGVGCALSAVVAAMIGCNTNHLLAAASSCLMMKKAGELADKHHGLGTFAISLLDQLSLMNAARLLEQ</sequence>
<keyword evidence="13" id="KW-1185">Reference proteome</keyword>
<comment type="function">
    <text evidence="11">Catalyzes the phosphorylation of the hydroxyl group of 4-methyl-5-beta-hydroxyethylthiazole (THZ).</text>
</comment>
<evidence type="ECO:0000256" key="11">
    <source>
        <dbReference type="HAMAP-Rule" id="MF_00228"/>
    </source>
</evidence>
<protein>
    <recommendedName>
        <fullName evidence="11">Hydroxyethylthiazole kinase</fullName>
        <ecNumber evidence="11">2.7.1.50</ecNumber>
    </recommendedName>
    <alternativeName>
        <fullName evidence="11">4-methyl-5-beta-hydroxyethylthiazole kinase</fullName>
        <shortName evidence="11">TH kinase</shortName>
        <shortName evidence="11">Thz kinase</shortName>
    </alternativeName>
</protein>
<dbReference type="SUPFAM" id="SSF53613">
    <property type="entry name" value="Ribokinase-like"/>
    <property type="match status" value="1"/>
</dbReference>
<evidence type="ECO:0000256" key="8">
    <source>
        <dbReference type="ARBA" id="ARBA00022840"/>
    </source>
</evidence>
<reference evidence="12 13" key="1">
    <citation type="submission" date="2018-10" db="EMBL/GenBank/DDBJ databases">
        <title>Genomic Encyclopedia of Type Strains, Phase IV (KMG-IV): sequencing the most valuable type-strain genomes for metagenomic binning, comparative biology and taxonomic classification.</title>
        <authorList>
            <person name="Goeker M."/>
        </authorList>
    </citation>
    <scope>NUCLEOTIDE SEQUENCE [LARGE SCALE GENOMIC DNA]</scope>
    <source>
        <strain evidence="12 13">DSM 22228</strain>
    </source>
</reference>
<accession>A0A495RCM1</accession>
<evidence type="ECO:0000256" key="6">
    <source>
        <dbReference type="ARBA" id="ARBA00022741"/>
    </source>
</evidence>
<proteinExistence type="inferred from homology"/>
<dbReference type="EC" id="2.7.1.50" evidence="11"/>
<dbReference type="Gene3D" id="3.40.1190.20">
    <property type="match status" value="1"/>
</dbReference>
<evidence type="ECO:0000256" key="7">
    <source>
        <dbReference type="ARBA" id="ARBA00022777"/>
    </source>
</evidence>
<evidence type="ECO:0000256" key="3">
    <source>
        <dbReference type="ARBA" id="ARBA00004868"/>
    </source>
</evidence>
<keyword evidence="4 11" id="KW-0808">Transferase</keyword>
<comment type="catalytic activity">
    <reaction evidence="1 11">
        <text>5-(2-hydroxyethyl)-4-methylthiazole + ATP = 4-methyl-5-(2-phosphooxyethyl)-thiazole + ADP + H(+)</text>
        <dbReference type="Rhea" id="RHEA:24212"/>
        <dbReference type="ChEBI" id="CHEBI:15378"/>
        <dbReference type="ChEBI" id="CHEBI:17957"/>
        <dbReference type="ChEBI" id="CHEBI:30616"/>
        <dbReference type="ChEBI" id="CHEBI:58296"/>
        <dbReference type="ChEBI" id="CHEBI:456216"/>
        <dbReference type="EC" id="2.7.1.50"/>
    </reaction>
</comment>
<dbReference type="InterPro" id="IPR029056">
    <property type="entry name" value="Ribokinase-like"/>
</dbReference>
<dbReference type="AlphaFoldDB" id="A0A495RCM1"/>
<evidence type="ECO:0000256" key="9">
    <source>
        <dbReference type="ARBA" id="ARBA00022842"/>
    </source>
</evidence>
<dbReference type="PRINTS" id="PR01099">
    <property type="entry name" value="HYETHTZKNASE"/>
</dbReference>
<name>A0A495RCM1_9GAMM</name>
<evidence type="ECO:0000256" key="10">
    <source>
        <dbReference type="ARBA" id="ARBA00022977"/>
    </source>
</evidence>
<keyword evidence="6 11" id="KW-0547">Nucleotide-binding</keyword>
<feature type="binding site" evidence="11">
    <location>
        <position position="172"/>
    </location>
    <ligand>
        <name>ATP</name>
        <dbReference type="ChEBI" id="CHEBI:30616"/>
    </ligand>
</feature>